<dbReference type="RefSeq" id="WP_209639004.1">
    <property type="nucleotide sequence ID" value="NZ_JAGINW010000001.1"/>
</dbReference>
<name>A0ABS4TGE4_9PSEU</name>
<protein>
    <submittedName>
        <fullName evidence="1">Membrane protein</fullName>
    </submittedName>
</protein>
<organism evidence="1 2">
    <name type="scientific">Kibdelosporangium banguiense</name>
    <dbReference type="NCBI Taxonomy" id="1365924"/>
    <lineage>
        <taxon>Bacteria</taxon>
        <taxon>Bacillati</taxon>
        <taxon>Actinomycetota</taxon>
        <taxon>Actinomycetes</taxon>
        <taxon>Pseudonocardiales</taxon>
        <taxon>Pseudonocardiaceae</taxon>
        <taxon>Kibdelosporangium</taxon>
    </lineage>
</organism>
<dbReference type="Pfam" id="PF10604">
    <property type="entry name" value="Polyketide_cyc2"/>
    <property type="match status" value="1"/>
</dbReference>
<evidence type="ECO:0000313" key="2">
    <source>
        <dbReference type="Proteomes" id="UP001519332"/>
    </source>
</evidence>
<reference evidence="1 2" key="1">
    <citation type="submission" date="2021-03" db="EMBL/GenBank/DDBJ databases">
        <title>Sequencing the genomes of 1000 actinobacteria strains.</title>
        <authorList>
            <person name="Klenk H.-P."/>
        </authorList>
    </citation>
    <scope>NUCLEOTIDE SEQUENCE [LARGE SCALE GENOMIC DNA]</scope>
    <source>
        <strain evidence="1 2">DSM 46670</strain>
    </source>
</reference>
<accession>A0ABS4TGE4</accession>
<sequence>MAGGQFEATVEIDRPVAEVFAFLAEGTNDPKFSPRVQRIDKKPAGPTAVGTVFVSTVKDAGMKTGREFEITELQENSRIRWAERSKNLVTAAEGGYDFEAVSDSRTRVRIFNVLEGHGFGKVIVGLALGAARKDAPAFGNRIKAAVEGATP</sequence>
<gene>
    <name evidence="1" type="ORF">JOF56_003475</name>
</gene>
<evidence type="ECO:0000313" key="1">
    <source>
        <dbReference type="EMBL" id="MBP2323090.1"/>
    </source>
</evidence>
<keyword evidence="2" id="KW-1185">Reference proteome</keyword>
<comment type="caution">
    <text evidence="1">The sequence shown here is derived from an EMBL/GenBank/DDBJ whole genome shotgun (WGS) entry which is preliminary data.</text>
</comment>
<dbReference type="InterPro" id="IPR023393">
    <property type="entry name" value="START-like_dom_sf"/>
</dbReference>
<dbReference type="SUPFAM" id="SSF55961">
    <property type="entry name" value="Bet v1-like"/>
    <property type="match status" value="1"/>
</dbReference>
<proteinExistence type="predicted"/>
<dbReference type="InterPro" id="IPR019587">
    <property type="entry name" value="Polyketide_cyclase/dehydratase"/>
</dbReference>
<dbReference type="Gene3D" id="3.30.530.20">
    <property type="match status" value="1"/>
</dbReference>
<dbReference type="Proteomes" id="UP001519332">
    <property type="component" value="Unassembled WGS sequence"/>
</dbReference>
<dbReference type="EMBL" id="JAGINW010000001">
    <property type="protein sequence ID" value="MBP2323090.1"/>
    <property type="molecule type" value="Genomic_DNA"/>
</dbReference>